<evidence type="ECO:0000313" key="2">
    <source>
        <dbReference type="Proteomes" id="UP000243579"/>
    </source>
</evidence>
<name>A0A1V9Y5E6_ACHHY</name>
<protein>
    <recommendedName>
        <fullName evidence="3">WRKY transcription factor 19</fullName>
    </recommendedName>
</protein>
<dbReference type="PANTHER" id="PTHR31827">
    <property type="entry name" value="EMB|CAB89363.1"/>
    <property type="match status" value="1"/>
</dbReference>
<dbReference type="Proteomes" id="UP000243579">
    <property type="component" value="Unassembled WGS sequence"/>
</dbReference>
<evidence type="ECO:0008006" key="3">
    <source>
        <dbReference type="Google" id="ProtNLM"/>
    </source>
</evidence>
<dbReference type="AlphaFoldDB" id="A0A1V9Y5E6"/>
<comment type="caution">
    <text evidence="1">The sequence shown here is derived from an EMBL/GenBank/DDBJ whole genome shotgun (WGS) entry which is preliminary data.</text>
</comment>
<accession>A0A1V9Y5E6</accession>
<sequence>MSATCFFNGCTNNVIPGSWKCEFHKNRAKCTGSSTCHNQVFARNLCVRHGGKKPCIHEGCTGNARIGNYCSRHGASTSKKMCTEEGCTKVAHARQKCVRHGGGRRCRIDACEAHARNGGFCFRHSRLQAAGFVLKERTDVTPPTTPPPTTKAPESFLSMMPIIKEEAGPAMHVDWKPMDVSTESDEMLLEIFLGKTDAYFELPAEDLFCPTSYLDPIPFIDIDGIPVGTWI</sequence>
<reference evidence="1 2" key="1">
    <citation type="journal article" date="2014" name="Genome Biol. Evol.">
        <title>The secreted proteins of Achlya hypogyna and Thraustotheca clavata identify the ancestral oomycete secretome and reveal gene acquisitions by horizontal gene transfer.</title>
        <authorList>
            <person name="Misner I."/>
            <person name="Blouin N."/>
            <person name="Leonard G."/>
            <person name="Richards T.A."/>
            <person name="Lane C.E."/>
        </authorList>
    </citation>
    <scope>NUCLEOTIDE SEQUENCE [LARGE SCALE GENOMIC DNA]</scope>
    <source>
        <strain evidence="1 2">ATCC 48635</strain>
    </source>
</reference>
<evidence type="ECO:0000313" key="1">
    <source>
        <dbReference type="EMBL" id="OQR80941.1"/>
    </source>
</evidence>
<keyword evidence="2" id="KW-1185">Reference proteome</keyword>
<dbReference type="OrthoDB" id="69459at2759"/>
<organism evidence="1 2">
    <name type="scientific">Achlya hypogyna</name>
    <name type="common">Oomycete</name>
    <name type="synonym">Protoachlya hypogyna</name>
    <dbReference type="NCBI Taxonomy" id="1202772"/>
    <lineage>
        <taxon>Eukaryota</taxon>
        <taxon>Sar</taxon>
        <taxon>Stramenopiles</taxon>
        <taxon>Oomycota</taxon>
        <taxon>Saprolegniomycetes</taxon>
        <taxon>Saprolegniales</taxon>
        <taxon>Achlyaceae</taxon>
        <taxon>Achlya</taxon>
    </lineage>
</organism>
<dbReference type="PANTHER" id="PTHR31827:SF1">
    <property type="entry name" value="EMB|CAB89363.1"/>
    <property type="match status" value="1"/>
</dbReference>
<proteinExistence type="predicted"/>
<dbReference type="STRING" id="1202772.A0A1V9Y5E6"/>
<dbReference type="EMBL" id="JNBR01002853">
    <property type="protein sequence ID" value="OQR80941.1"/>
    <property type="molecule type" value="Genomic_DNA"/>
</dbReference>
<gene>
    <name evidence="1" type="ORF">ACHHYP_16975</name>
</gene>